<organism evidence="1 2">
    <name type="scientific">Streptacidiphilus jeojiensis</name>
    <dbReference type="NCBI Taxonomy" id="3229225"/>
    <lineage>
        <taxon>Bacteria</taxon>
        <taxon>Bacillati</taxon>
        <taxon>Actinomycetota</taxon>
        <taxon>Actinomycetes</taxon>
        <taxon>Kitasatosporales</taxon>
        <taxon>Streptomycetaceae</taxon>
        <taxon>Streptacidiphilus</taxon>
    </lineage>
</organism>
<protein>
    <submittedName>
        <fullName evidence="1">DUF5677 domain-containing protein</fullName>
    </submittedName>
</protein>
<comment type="caution">
    <text evidence="1">The sequence shown here is derived from an EMBL/GenBank/DDBJ whole genome shotgun (WGS) entry which is preliminary data.</text>
</comment>
<dbReference type="InterPro" id="IPR043733">
    <property type="entry name" value="DUF5677"/>
</dbReference>
<dbReference type="RefSeq" id="WP_380565703.1">
    <property type="nucleotide sequence ID" value="NZ_JBEUKS010000006.1"/>
</dbReference>
<accession>A0ABV6XQF2</accession>
<sequence length="293" mass="33588">MVYDELEDEHLPDPYGPNWDALGGAADESPFMEAAFYLLREGTQWFGILAGLVIPEKPFARNDAILRGLLVRQCKLLRLTLRELHSQETFQQQSITRDSIETLATLLYLLSDDGTGIHFDRYIMNSLVAERELLRDIEENIKLRNGEVWPIEERMKRSAEKTAKAAGIDDVSKLPGRAKIRYPNAEERIKLLGRNAYIAYRMGSVETHGDWNDLYRNHLSVEGGEFLPNLKSFEVRPQVPLMLVILSFTVVLDNIERLTLGNEAADFLRPYLEDLLGRTRKPDELHEQFMISA</sequence>
<dbReference type="Proteomes" id="UP001592581">
    <property type="component" value="Unassembled WGS sequence"/>
</dbReference>
<evidence type="ECO:0000313" key="2">
    <source>
        <dbReference type="Proteomes" id="UP001592581"/>
    </source>
</evidence>
<gene>
    <name evidence="1" type="ORF">ABUW04_17970</name>
</gene>
<proteinExistence type="predicted"/>
<keyword evidence="2" id="KW-1185">Reference proteome</keyword>
<dbReference type="EMBL" id="JBEUKS010000006">
    <property type="protein sequence ID" value="MFC1440144.1"/>
    <property type="molecule type" value="Genomic_DNA"/>
</dbReference>
<evidence type="ECO:0000313" key="1">
    <source>
        <dbReference type="EMBL" id="MFC1440144.1"/>
    </source>
</evidence>
<reference evidence="1 2" key="1">
    <citation type="submission" date="2024-06" db="EMBL/GenBank/DDBJ databases">
        <authorList>
            <person name="Lee S.D."/>
        </authorList>
    </citation>
    <scope>NUCLEOTIDE SEQUENCE [LARGE SCALE GENOMIC DNA]</scope>
    <source>
        <strain evidence="1 2">N1-10</strain>
    </source>
</reference>
<dbReference type="Pfam" id="PF18928">
    <property type="entry name" value="DUF5677"/>
    <property type="match status" value="1"/>
</dbReference>
<name>A0ABV6XQF2_9ACTN</name>